<evidence type="ECO:0000256" key="1">
    <source>
        <dbReference type="PIRSR" id="PIRSR613078-2"/>
    </source>
</evidence>
<dbReference type="InterPro" id="IPR013078">
    <property type="entry name" value="His_Pase_superF_clade-1"/>
</dbReference>
<dbReference type="CDD" id="cd07067">
    <property type="entry name" value="HP_PGM_like"/>
    <property type="match status" value="1"/>
</dbReference>
<sequence length="162" mass="18087">MKKLLLVRHAKSSWVDFSQTDHNRPLNKRGLEAAPVMGQRLLKKQITPELIVTSTAYRAEATAKILAAELGLLDKIISNTNIYEAGIGNLLEVIYGLNNDFGHVMLVGHNPGFTMLANYLQNDRHIDNMQTCATALLSFDVDSWSEVKSGTLLDYDYPKNQP</sequence>
<feature type="binding site" evidence="1">
    <location>
        <position position="58"/>
    </location>
    <ligand>
        <name>substrate</name>
    </ligand>
</feature>
<dbReference type="PANTHER" id="PTHR47623:SF1">
    <property type="entry name" value="OS09G0287300 PROTEIN"/>
    <property type="match status" value="1"/>
</dbReference>
<proteinExistence type="predicted"/>
<dbReference type="AlphaFoldDB" id="A0A6S6S1J7"/>
<reference evidence="2" key="1">
    <citation type="submission" date="2020-01" db="EMBL/GenBank/DDBJ databases">
        <authorList>
            <person name="Meier V. D."/>
            <person name="Meier V D."/>
        </authorList>
    </citation>
    <scope>NUCLEOTIDE SEQUENCE</scope>
    <source>
        <strain evidence="2">HLG_WM_MAG_09</strain>
    </source>
</reference>
<dbReference type="Gene3D" id="3.40.50.1240">
    <property type="entry name" value="Phosphoglycerate mutase-like"/>
    <property type="match status" value="1"/>
</dbReference>
<dbReference type="PANTHER" id="PTHR47623">
    <property type="entry name" value="OS09G0287300 PROTEIN"/>
    <property type="match status" value="1"/>
</dbReference>
<dbReference type="SUPFAM" id="SSF53254">
    <property type="entry name" value="Phosphoglycerate mutase-like"/>
    <property type="match status" value="1"/>
</dbReference>
<gene>
    <name evidence="2" type="ORF">HELGO_WM27796</name>
</gene>
<name>A0A6S6S1J7_9GAMM</name>
<dbReference type="Pfam" id="PF00300">
    <property type="entry name" value="His_Phos_1"/>
    <property type="match status" value="1"/>
</dbReference>
<dbReference type="EMBL" id="CACVAT010000010">
    <property type="protein sequence ID" value="CAA6800023.1"/>
    <property type="molecule type" value="Genomic_DNA"/>
</dbReference>
<evidence type="ECO:0000313" key="2">
    <source>
        <dbReference type="EMBL" id="CAA6800023.1"/>
    </source>
</evidence>
<organism evidence="2">
    <name type="scientific">uncultured Thiotrichaceae bacterium</name>
    <dbReference type="NCBI Taxonomy" id="298394"/>
    <lineage>
        <taxon>Bacteria</taxon>
        <taxon>Pseudomonadati</taxon>
        <taxon>Pseudomonadota</taxon>
        <taxon>Gammaproteobacteria</taxon>
        <taxon>Thiotrichales</taxon>
        <taxon>Thiotrichaceae</taxon>
        <taxon>environmental samples</taxon>
    </lineage>
</organism>
<accession>A0A6S6S1J7</accession>
<dbReference type="InterPro" id="IPR029033">
    <property type="entry name" value="His_PPase_superfam"/>
</dbReference>
<protein>
    <submittedName>
        <fullName evidence="2">Phosphohistidine phosphatase</fullName>
    </submittedName>
</protein>